<feature type="transmembrane region" description="Helical" evidence="2">
    <location>
        <begin position="6"/>
        <end position="26"/>
    </location>
</feature>
<feature type="compositionally biased region" description="Basic and acidic residues" evidence="1">
    <location>
        <begin position="45"/>
        <end position="59"/>
    </location>
</feature>
<accession>A0A177L858</accession>
<sequence>MLPIEIFGWIISMILGVVFIGSLVALPKGMTSKTQTEKSFTQRTISEKKIKDRPTKKTS</sequence>
<evidence type="ECO:0000313" key="3">
    <source>
        <dbReference type="EMBL" id="OAH61920.1"/>
    </source>
</evidence>
<evidence type="ECO:0000256" key="2">
    <source>
        <dbReference type="SAM" id="Phobius"/>
    </source>
</evidence>
<feature type="region of interest" description="Disordered" evidence="1">
    <location>
        <begin position="30"/>
        <end position="59"/>
    </location>
</feature>
<keyword evidence="2" id="KW-0472">Membrane</keyword>
<dbReference type="AlphaFoldDB" id="A0A177L858"/>
<dbReference type="RefSeq" id="WP_063965067.1">
    <property type="nucleotide sequence ID" value="NZ_JBCNAN010000076.1"/>
</dbReference>
<keyword evidence="4" id="KW-1185">Reference proteome</keyword>
<evidence type="ECO:0000313" key="4">
    <source>
        <dbReference type="Proteomes" id="UP000076935"/>
    </source>
</evidence>
<comment type="caution">
    <text evidence="3">The sequence shown here is derived from an EMBL/GenBank/DDBJ whole genome shotgun (WGS) entry which is preliminary data.</text>
</comment>
<evidence type="ECO:0000256" key="1">
    <source>
        <dbReference type="SAM" id="MobiDB-lite"/>
    </source>
</evidence>
<gene>
    <name evidence="3" type="ORF">AWH49_10885</name>
</gene>
<protein>
    <submittedName>
        <fullName evidence="3">Uncharacterized protein</fullName>
    </submittedName>
</protein>
<organism evidence="3 4">
    <name type="scientific">Domibacillus aminovorans</name>
    <dbReference type="NCBI Taxonomy" id="29332"/>
    <lineage>
        <taxon>Bacteria</taxon>
        <taxon>Bacillati</taxon>
        <taxon>Bacillota</taxon>
        <taxon>Bacilli</taxon>
        <taxon>Bacillales</taxon>
        <taxon>Bacillaceae</taxon>
        <taxon>Domibacillus</taxon>
    </lineage>
</organism>
<keyword evidence="2" id="KW-1133">Transmembrane helix</keyword>
<feature type="compositionally biased region" description="Polar residues" evidence="1">
    <location>
        <begin position="31"/>
        <end position="44"/>
    </location>
</feature>
<name>A0A177L858_9BACI</name>
<dbReference type="EMBL" id="LQWY01000014">
    <property type="protein sequence ID" value="OAH61920.1"/>
    <property type="molecule type" value="Genomic_DNA"/>
</dbReference>
<reference evidence="3 4" key="1">
    <citation type="submission" date="2016-01" db="EMBL/GenBank/DDBJ databases">
        <title>Investigation of taxonomic status of Bacillus aminovorans.</title>
        <authorList>
            <person name="Verma A."/>
            <person name="Pal Y."/>
            <person name="Krishnamurthi S."/>
        </authorList>
    </citation>
    <scope>NUCLEOTIDE SEQUENCE [LARGE SCALE GENOMIC DNA]</scope>
    <source>
        <strain evidence="3 4">DSM 1314</strain>
    </source>
</reference>
<dbReference type="Proteomes" id="UP000076935">
    <property type="component" value="Unassembled WGS sequence"/>
</dbReference>
<keyword evidence="2" id="KW-0812">Transmembrane</keyword>
<proteinExistence type="predicted"/>